<name>A0A2P6NJZ8_9EUKA</name>
<proteinExistence type="predicted"/>
<keyword evidence="3" id="KW-1185">Reference proteome</keyword>
<organism evidence="2 3">
    <name type="scientific">Planoprotostelium fungivorum</name>
    <dbReference type="NCBI Taxonomy" id="1890364"/>
    <lineage>
        <taxon>Eukaryota</taxon>
        <taxon>Amoebozoa</taxon>
        <taxon>Evosea</taxon>
        <taxon>Variosea</taxon>
        <taxon>Cavosteliida</taxon>
        <taxon>Cavosteliaceae</taxon>
        <taxon>Planoprotostelium</taxon>
    </lineage>
</organism>
<accession>A0A2P6NJZ8</accession>
<comment type="caution">
    <text evidence="2">The sequence shown here is derived from an EMBL/GenBank/DDBJ whole genome shotgun (WGS) entry which is preliminary data.</text>
</comment>
<feature type="region of interest" description="Disordered" evidence="1">
    <location>
        <begin position="1"/>
        <end position="21"/>
    </location>
</feature>
<dbReference type="InParanoid" id="A0A2P6NJZ8"/>
<dbReference type="AlphaFoldDB" id="A0A2P6NJZ8"/>
<evidence type="ECO:0008006" key="4">
    <source>
        <dbReference type="Google" id="ProtNLM"/>
    </source>
</evidence>
<gene>
    <name evidence="2" type="ORF">PROFUN_08269</name>
</gene>
<dbReference type="OrthoDB" id="1919336at2759"/>
<protein>
    <recommendedName>
        <fullName evidence="4">DUF4139 domain-containing protein</fullName>
    </recommendedName>
</protein>
<dbReference type="EMBL" id="MDYQ01000066">
    <property type="protein sequence ID" value="PRP84249.1"/>
    <property type="molecule type" value="Genomic_DNA"/>
</dbReference>
<evidence type="ECO:0000313" key="3">
    <source>
        <dbReference type="Proteomes" id="UP000241769"/>
    </source>
</evidence>
<sequence>MGKMGRRGSNEEYYSREGNTCMPDVEEREVVPQRELKDGDVALFIHNGSSSVVTEIRRVTVDPEGEVSYGNLPRDFVPSSVSFRSITDPEAVVLSSSIRPYASGSEETPEVRPQMDLTLETEKLDQEHLTELVYHASSNLKFSANYVAILEPKGDRIKLDGHWHISNDSGRDYIKASVFLVHKDKFTPSRVMKQSNKKNMMNSLMKSPSTKTVAQSKRYHADLLPRPLTVKDKHMTQFHFLSSSVPVKTLNIIHCDTQPPTGTSSTDKDMYYNTKFTAEKDFVFANTEENGLGFKLPSGPISFYRREDDGFGALHGSDLQLNTQPKGINNYIFIEQVPIVAHRKPTHFSHNKFTGELNETLEYSVENQGAGPVDVILLDSVVRGAQFELVNSTWTRGTNAEQMVLQLKISLRPNETKTVTSSIKYTMPVGALEEKDEAEMYQSVISSIPKTKNKKGWF</sequence>
<evidence type="ECO:0000256" key="1">
    <source>
        <dbReference type="SAM" id="MobiDB-lite"/>
    </source>
</evidence>
<reference evidence="2 3" key="1">
    <citation type="journal article" date="2018" name="Genome Biol. Evol.">
        <title>Multiple Roots of Fruiting Body Formation in Amoebozoa.</title>
        <authorList>
            <person name="Hillmann F."/>
            <person name="Forbes G."/>
            <person name="Novohradska S."/>
            <person name="Ferling I."/>
            <person name="Riege K."/>
            <person name="Groth M."/>
            <person name="Westermann M."/>
            <person name="Marz M."/>
            <person name="Spaller T."/>
            <person name="Winckler T."/>
            <person name="Schaap P."/>
            <person name="Glockner G."/>
        </authorList>
    </citation>
    <scope>NUCLEOTIDE SEQUENCE [LARGE SCALE GENOMIC DNA]</scope>
    <source>
        <strain evidence="2 3">Jena</strain>
    </source>
</reference>
<evidence type="ECO:0000313" key="2">
    <source>
        <dbReference type="EMBL" id="PRP84249.1"/>
    </source>
</evidence>
<dbReference type="Proteomes" id="UP000241769">
    <property type="component" value="Unassembled WGS sequence"/>
</dbReference>